<dbReference type="Pfam" id="PF01471">
    <property type="entry name" value="PG_binding_1"/>
    <property type="match status" value="1"/>
</dbReference>
<dbReference type="EMBL" id="VSSQ01036503">
    <property type="protein sequence ID" value="MPM89002.1"/>
    <property type="molecule type" value="Genomic_DNA"/>
</dbReference>
<accession>A0A645DKA7</accession>
<protein>
    <recommendedName>
        <fullName evidence="1">Peptidoglycan binding-like domain-containing protein</fullName>
    </recommendedName>
</protein>
<dbReference type="InterPro" id="IPR002477">
    <property type="entry name" value="Peptidoglycan-bd-like"/>
</dbReference>
<dbReference type="SUPFAM" id="SSF47090">
    <property type="entry name" value="PGBD-like"/>
    <property type="match status" value="1"/>
</dbReference>
<evidence type="ECO:0000259" key="1">
    <source>
        <dbReference type="Pfam" id="PF01471"/>
    </source>
</evidence>
<proteinExistence type="predicted"/>
<dbReference type="Gene3D" id="3.90.70.10">
    <property type="entry name" value="Cysteine proteinases"/>
    <property type="match status" value="1"/>
</dbReference>
<comment type="caution">
    <text evidence="2">The sequence shown here is derived from an EMBL/GenBank/DDBJ whole genome shotgun (WGS) entry which is preliminary data.</text>
</comment>
<sequence>MELQQFLRAQADDDGFAAWKVLAANWNLKLTGKSADPCPALARGGVQCYRNRRAGLALVRQLNRPVLLTLVSNKDGQTIKVNAVLQGLSESDAWLEGANGSELVIPVSELASLWHGEITTLWRAPKVLADGADPFTHPEALQWLDAQLARSLDGEQASDANAKPAAGKTAAARRARIRQFQLTQGLTPDGQAGPLTLMLLNRAAGVTEPRLRTGA</sequence>
<dbReference type="AlphaFoldDB" id="A0A645DKA7"/>
<name>A0A645DKA7_9ZZZZ</name>
<dbReference type="InterPro" id="IPR036365">
    <property type="entry name" value="PGBD-like_sf"/>
</dbReference>
<evidence type="ECO:0000313" key="2">
    <source>
        <dbReference type="EMBL" id="MPM89002.1"/>
    </source>
</evidence>
<feature type="domain" description="Peptidoglycan binding-like" evidence="1">
    <location>
        <begin position="164"/>
        <end position="199"/>
    </location>
</feature>
<gene>
    <name evidence="2" type="ORF">SDC9_136110</name>
</gene>
<organism evidence="2">
    <name type="scientific">bioreactor metagenome</name>
    <dbReference type="NCBI Taxonomy" id="1076179"/>
    <lineage>
        <taxon>unclassified sequences</taxon>
        <taxon>metagenomes</taxon>
        <taxon>ecological metagenomes</taxon>
    </lineage>
</organism>
<reference evidence="2" key="1">
    <citation type="submission" date="2019-08" db="EMBL/GenBank/DDBJ databases">
        <authorList>
            <person name="Kucharzyk K."/>
            <person name="Murdoch R.W."/>
            <person name="Higgins S."/>
            <person name="Loffler F."/>
        </authorList>
    </citation>
    <scope>NUCLEOTIDE SEQUENCE</scope>
</reference>